<feature type="signal peptide" evidence="1">
    <location>
        <begin position="1"/>
        <end position="22"/>
    </location>
</feature>
<dbReference type="CDD" id="cd00118">
    <property type="entry name" value="LysM"/>
    <property type="match status" value="1"/>
</dbReference>
<dbReference type="InterPro" id="IPR011105">
    <property type="entry name" value="Cell_wall_hydrolase_SleB"/>
</dbReference>
<dbReference type="SUPFAM" id="SSF54106">
    <property type="entry name" value="LysM domain"/>
    <property type="match status" value="1"/>
</dbReference>
<dbReference type="Gene3D" id="6.20.240.60">
    <property type="match status" value="1"/>
</dbReference>
<dbReference type="Pfam" id="PF07486">
    <property type="entry name" value="Hydrolase_2"/>
    <property type="match status" value="1"/>
</dbReference>
<comment type="caution">
    <text evidence="3">The sequence shown here is derived from an EMBL/GenBank/DDBJ whole genome shotgun (WGS) entry which is preliminary data.</text>
</comment>
<gene>
    <name evidence="4" type="ORF">KHB02_001995</name>
    <name evidence="3" type="ORF">KHB02_29630</name>
</gene>
<dbReference type="InterPro" id="IPR042047">
    <property type="entry name" value="SleB_dom1"/>
</dbReference>
<dbReference type="Proteomes" id="UP000677265">
    <property type="component" value="Unassembled WGS sequence"/>
</dbReference>
<proteinExistence type="predicted"/>
<dbReference type="InterPro" id="IPR036779">
    <property type="entry name" value="LysM_dom_sf"/>
</dbReference>
<feature type="chain" id="PRO_5044697258" evidence="1">
    <location>
        <begin position="23"/>
        <end position="216"/>
    </location>
</feature>
<reference evidence="3" key="1">
    <citation type="submission" date="2021-05" db="EMBL/GenBank/DDBJ databases">
        <title>Novel Bacillus species.</title>
        <authorList>
            <person name="Liu G."/>
        </authorList>
    </citation>
    <scope>NUCLEOTIDE SEQUENCE</scope>
    <source>
        <strain evidence="3 5">FJAT-50051</strain>
    </source>
</reference>
<dbReference type="InterPro" id="IPR018392">
    <property type="entry name" value="LysM"/>
</dbReference>
<evidence type="ECO:0000313" key="4">
    <source>
        <dbReference type="EMBL" id="MCH6264300.1"/>
    </source>
</evidence>
<dbReference type="Pfam" id="PF01476">
    <property type="entry name" value="LysM"/>
    <property type="match status" value="1"/>
</dbReference>
<dbReference type="GO" id="GO:0016787">
    <property type="term" value="F:hydrolase activity"/>
    <property type="evidence" value="ECO:0007669"/>
    <property type="project" value="UniProtKB-KW"/>
</dbReference>
<name>A0A942T3G0_9BACI</name>
<dbReference type="EMBL" id="JAGYPE020000002">
    <property type="protein sequence ID" value="MCH6264300.1"/>
    <property type="molecule type" value="Genomic_DNA"/>
</dbReference>
<dbReference type="SMART" id="SM00257">
    <property type="entry name" value="LysM"/>
    <property type="match status" value="1"/>
</dbReference>
<dbReference type="RefSeq" id="WP_213145402.1">
    <property type="nucleotide sequence ID" value="NZ_JAGYPE020000002.1"/>
</dbReference>
<evidence type="ECO:0000256" key="1">
    <source>
        <dbReference type="SAM" id="SignalP"/>
    </source>
</evidence>
<accession>A0A942T3G0</accession>
<evidence type="ECO:0000313" key="3">
    <source>
        <dbReference type="EMBL" id="MBS4185549.1"/>
    </source>
</evidence>
<feature type="domain" description="LysM" evidence="2">
    <location>
        <begin position="21"/>
        <end position="66"/>
    </location>
</feature>
<keyword evidence="5" id="KW-1185">Reference proteome</keyword>
<organism evidence="3">
    <name type="scientific">Neobacillus citreus</name>
    <dbReference type="NCBI Taxonomy" id="2833578"/>
    <lineage>
        <taxon>Bacteria</taxon>
        <taxon>Bacillati</taxon>
        <taxon>Bacillota</taxon>
        <taxon>Bacilli</taxon>
        <taxon>Bacillales</taxon>
        <taxon>Bacillaceae</taxon>
        <taxon>Neobacillus</taxon>
    </lineage>
</organism>
<sequence length="216" mass="23741">MIKLIVTLTIVVSLLFASPVFAYTVKTGDTMTKIAREHSMTLQDLANRNPQVQNLDLIYVGQTIHTGDSEAEMTVARTVAVRAAAASAALKLEENQGYSEQELDLLARLVRAEAEIEPYEGKVAVACVVLNRVASSAFPDSIKEVIYQKGQFQPVRNGAINKPADDDSINAVREALNEKRNLVGDSLFFYNPVIATSRWLDSRTTTASIGDHVFKR</sequence>
<dbReference type="Gene3D" id="1.10.10.2520">
    <property type="entry name" value="Cell wall hydrolase SleB, domain 1"/>
    <property type="match status" value="1"/>
</dbReference>
<dbReference type="EMBL" id="JAGYPE010000006">
    <property type="protein sequence ID" value="MBS4185549.1"/>
    <property type="molecule type" value="Genomic_DNA"/>
</dbReference>
<dbReference type="AlphaFoldDB" id="A0A942T3G0"/>
<dbReference type="Gene3D" id="3.10.350.10">
    <property type="entry name" value="LysM domain"/>
    <property type="match status" value="1"/>
</dbReference>
<keyword evidence="1" id="KW-0732">Signal</keyword>
<dbReference type="PROSITE" id="PS51782">
    <property type="entry name" value="LYSM"/>
    <property type="match status" value="1"/>
</dbReference>
<keyword evidence="3" id="KW-0378">Hydrolase</keyword>
<evidence type="ECO:0000313" key="5">
    <source>
        <dbReference type="Proteomes" id="UP000677265"/>
    </source>
</evidence>
<protein>
    <submittedName>
        <fullName evidence="3">Cell wall hydrolase</fullName>
    </submittedName>
</protein>
<evidence type="ECO:0000259" key="2">
    <source>
        <dbReference type="PROSITE" id="PS51782"/>
    </source>
</evidence>